<dbReference type="GO" id="GO:0005829">
    <property type="term" value="C:cytosol"/>
    <property type="evidence" value="ECO:0007669"/>
    <property type="project" value="TreeGrafter"/>
</dbReference>
<keyword evidence="3" id="KW-1185">Reference proteome</keyword>
<organism evidence="2 3">
    <name type="scientific">Rhizodiscina lignyota</name>
    <dbReference type="NCBI Taxonomy" id="1504668"/>
    <lineage>
        <taxon>Eukaryota</taxon>
        <taxon>Fungi</taxon>
        <taxon>Dikarya</taxon>
        <taxon>Ascomycota</taxon>
        <taxon>Pezizomycotina</taxon>
        <taxon>Dothideomycetes</taxon>
        <taxon>Pleosporomycetidae</taxon>
        <taxon>Aulographales</taxon>
        <taxon>Rhizodiscinaceae</taxon>
        <taxon>Rhizodiscina</taxon>
    </lineage>
</organism>
<dbReference type="InterPro" id="IPR029039">
    <property type="entry name" value="Flavoprotein-like_sf"/>
</dbReference>
<dbReference type="Proteomes" id="UP000799772">
    <property type="component" value="Unassembled WGS sequence"/>
</dbReference>
<comment type="caution">
    <text evidence="2">The sequence shown here is derived from an EMBL/GenBank/DDBJ whole genome shotgun (WGS) entry which is preliminary data.</text>
</comment>
<proteinExistence type="predicted"/>
<evidence type="ECO:0000313" key="3">
    <source>
        <dbReference type="Proteomes" id="UP000799772"/>
    </source>
</evidence>
<name>A0A9P4ICP2_9PEZI</name>
<dbReference type="EMBL" id="ML978128">
    <property type="protein sequence ID" value="KAF2097563.1"/>
    <property type="molecule type" value="Genomic_DNA"/>
</dbReference>
<dbReference type="SUPFAM" id="SSF52218">
    <property type="entry name" value="Flavoproteins"/>
    <property type="match status" value="1"/>
</dbReference>
<dbReference type="Gene3D" id="3.40.50.360">
    <property type="match status" value="1"/>
</dbReference>
<dbReference type="Pfam" id="PF03358">
    <property type="entry name" value="FMN_red"/>
    <property type="match status" value="1"/>
</dbReference>
<dbReference type="PANTHER" id="PTHR30543:SF21">
    <property type="entry name" value="NAD(P)H-DEPENDENT FMN REDUCTASE LOT6"/>
    <property type="match status" value="1"/>
</dbReference>
<dbReference type="AlphaFoldDB" id="A0A9P4ICP2"/>
<dbReference type="GO" id="GO:0016491">
    <property type="term" value="F:oxidoreductase activity"/>
    <property type="evidence" value="ECO:0007669"/>
    <property type="project" value="InterPro"/>
</dbReference>
<gene>
    <name evidence="2" type="ORF">NA57DRAFT_77818</name>
</gene>
<feature type="domain" description="NADPH-dependent FMN reductase-like" evidence="1">
    <location>
        <begin position="4"/>
        <end position="148"/>
    </location>
</feature>
<dbReference type="GO" id="GO:0010181">
    <property type="term" value="F:FMN binding"/>
    <property type="evidence" value="ECO:0007669"/>
    <property type="project" value="TreeGrafter"/>
</dbReference>
<dbReference type="OrthoDB" id="68575at2759"/>
<evidence type="ECO:0000313" key="2">
    <source>
        <dbReference type="EMBL" id="KAF2097563.1"/>
    </source>
</evidence>
<reference evidence="2" key="1">
    <citation type="journal article" date="2020" name="Stud. Mycol.">
        <title>101 Dothideomycetes genomes: a test case for predicting lifestyles and emergence of pathogens.</title>
        <authorList>
            <person name="Haridas S."/>
            <person name="Albert R."/>
            <person name="Binder M."/>
            <person name="Bloem J."/>
            <person name="Labutti K."/>
            <person name="Salamov A."/>
            <person name="Andreopoulos B."/>
            <person name="Baker S."/>
            <person name="Barry K."/>
            <person name="Bills G."/>
            <person name="Bluhm B."/>
            <person name="Cannon C."/>
            <person name="Castanera R."/>
            <person name="Culley D."/>
            <person name="Daum C."/>
            <person name="Ezra D."/>
            <person name="Gonzalez J."/>
            <person name="Henrissat B."/>
            <person name="Kuo A."/>
            <person name="Liang C."/>
            <person name="Lipzen A."/>
            <person name="Lutzoni F."/>
            <person name="Magnuson J."/>
            <person name="Mondo S."/>
            <person name="Nolan M."/>
            <person name="Ohm R."/>
            <person name="Pangilinan J."/>
            <person name="Park H.-J."/>
            <person name="Ramirez L."/>
            <person name="Alfaro M."/>
            <person name="Sun H."/>
            <person name="Tritt A."/>
            <person name="Yoshinaga Y."/>
            <person name="Zwiers L.-H."/>
            <person name="Turgeon B."/>
            <person name="Goodwin S."/>
            <person name="Spatafora J."/>
            <person name="Crous P."/>
            <person name="Grigoriev I."/>
        </authorList>
    </citation>
    <scope>NUCLEOTIDE SEQUENCE</scope>
    <source>
        <strain evidence="2">CBS 133067</strain>
    </source>
</reference>
<dbReference type="PANTHER" id="PTHR30543">
    <property type="entry name" value="CHROMATE REDUCTASE"/>
    <property type="match status" value="1"/>
</dbReference>
<evidence type="ECO:0000259" key="1">
    <source>
        <dbReference type="Pfam" id="PF03358"/>
    </source>
</evidence>
<dbReference type="InterPro" id="IPR005025">
    <property type="entry name" value="FMN_Rdtase-like_dom"/>
</dbReference>
<accession>A0A9P4ICP2</accession>
<sequence>MATPKVAVVIFSVRSPRVGPNVAAYVKSIIDTHSSSIPLEYNTVDVVDFKLPVFNESLPPATVPAMGPHKHETTKAWSAEISKYAGYVLVSPEYNYGMPGPTKNAIDYLYNEWAGKPALIVTYGVKGGTFASEQLKGVLEGMKLNVCSTKPALPFLGGQGPDAMAAMSEGKLGDDTKNSWDKEQKTVILEGLKELEEKIAAGKDEAKPQ</sequence>
<protein>
    <submittedName>
        <fullName evidence="2">NADPH-dependent FMN reductase</fullName>
    </submittedName>
</protein>
<dbReference type="InterPro" id="IPR050712">
    <property type="entry name" value="NAD(P)H-dep_reductase"/>
</dbReference>